<dbReference type="Pfam" id="PF02632">
    <property type="entry name" value="BioY"/>
    <property type="match status" value="1"/>
</dbReference>
<feature type="transmembrane region" description="Helical" evidence="3">
    <location>
        <begin position="147"/>
        <end position="167"/>
    </location>
</feature>
<evidence type="ECO:0000313" key="7">
    <source>
        <dbReference type="Proteomes" id="UP000527860"/>
    </source>
</evidence>
<dbReference type="GO" id="GO:0015225">
    <property type="term" value="F:biotin transmembrane transporter activity"/>
    <property type="evidence" value="ECO:0007669"/>
    <property type="project" value="UniProtKB-UniRule"/>
</dbReference>
<accession>A0A0C2E8C6</accession>
<reference evidence="5" key="3">
    <citation type="submission" date="2020-04" db="EMBL/GenBank/DDBJ databases">
        <authorList>
            <person name="Tanveer F."/>
            <person name="Xie Y."/>
            <person name="Shinwari Z.K."/>
        </authorList>
    </citation>
    <scope>NUCLEOTIDE SEQUENCE</scope>
    <source>
        <strain evidence="5">MOSEL-ME25</strain>
    </source>
</reference>
<evidence type="ECO:0000256" key="2">
    <source>
        <dbReference type="PIRNR" id="PIRNR016661"/>
    </source>
</evidence>
<dbReference type="Proteomes" id="UP000527860">
    <property type="component" value="Unassembled WGS sequence"/>
</dbReference>
<keyword evidence="7" id="KW-1185">Reference proteome</keyword>
<keyword evidence="2 3" id="KW-0472">Membrane</keyword>
<evidence type="ECO:0000313" key="4">
    <source>
        <dbReference type="EMBL" id="KIH71577.1"/>
    </source>
</evidence>
<dbReference type="Proteomes" id="UP000031546">
    <property type="component" value="Unassembled WGS sequence"/>
</dbReference>
<feature type="transmembrane region" description="Helical" evidence="3">
    <location>
        <begin position="6"/>
        <end position="26"/>
    </location>
</feature>
<protein>
    <recommendedName>
        <fullName evidence="2">Biotin transporter</fullName>
    </recommendedName>
</protein>
<keyword evidence="3" id="KW-1133">Transmembrane helix</keyword>
<dbReference type="Gene3D" id="1.10.1760.20">
    <property type="match status" value="1"/>
</dbReference>
<dbReference type="GO" id="GO:0005886">
    <property type="term" value="C:plasma membrane"/>
    <property type="evidence" value="ECO:0007669"/>
    <property type="project" value="UniProtKB-SubCell"/>
</dbReference>
<keyword evidence="3" id="KW-0812">Transmembrane</keyword>
<evidence type="ECO:0000313" key="5">
    <source>
        <dbReference type="EMBL" id="MDB0579663.1"/>
    </source>
</evidence>
<reference evidence="5 7" key="4">
    <citation type="submission" date="2022-12" db="EMBL/GenBank/DDBJ databases">
        <title>Genome analysis and biological profiling of marine Salinicoccus roseus MOSEL-ME25.</title>
        <authorList>
            <person name="Mirza F.T."/>
            <person name="Xie Y."/>
            <person name="Shinwari Z.K."/>
        </authorList>
    </citation>
    <scope>NUCLEOTIDE SEQUENCE [LARGE SCALE GENOMIC DNA]</scope>
    <source>
        <strain evidence="5 7">MOSEL-ME25</strain>
    </source>
</reference>
<feature type="transmembrane region" description="Helical" evidence="3">
    <location>
        <begin position="38"/>
        <end position="60"/>
    </location>
</feature>
<dbReference type="GeneID" id="77844425"/>
<keyword evidence="2" id="KW-1003">Cell membrane</keyword>
<dbReference type="PANTHER" id="PTHR34295">
    <property type="entry name" value="BIOTIN TRANSPORTER BIOY"/>
    <property type="match status" value="1"/>
</dbReference>
<keyword evidence="2" id="KW-0813">Transport</keyword>
<evidence type="ECO:0000313" key="6">
    <source>
        <dbReference type="Proteomes" id="UP000031546"/>
    </source>
</evidence>
<gene>
    <name evidence="5" type="ORF">F7P68_0003895</name>
    <name evidence="4" type="ORF">SN16_02580</name>
</gene>
<dbReference type="EMBL" id="JXII01000002">
    <property type="protein sequence ID" value="KIH71577.1"/>
    <property type="molecule type" value="Genomic_DNA"/>
</dbReference>
<reference evidence="4 6" key="1">
    <citation type="submission" date="2015-01" db="EMBL/GenBank/DDBJ databases">
        <title>Genome sequences of high lactate-tolerant strain Salinicoccus roseus W12 with industrial interest.</title>
        <authorList>
            <person name="Wang H."/>
            <person name="Yu B."/>
        </authorList>
    </citation>
    <scope>NUCLEOTIDE SEQUENCE [LARGE SCALE GENOMIC DNA]</scope>
    <source>
        <strain evidence="4 6">W12</strain>
    </source>
</reference>
<proteinExistence type="inferred from homology"/>
<comment type="caution">
    <text evidence="4">The sequence shown here is derived from an EMBL/GenBank/DDBJ whole genome shotgun (WGS) entry which is preliminary data.</text>
</comment>
<comment type="similarity">
    <text evidence="1 2">Belongs to the BioY family.</text>
</comment>
<dbReference type="RefSeq" id="WP_040105039.1">
    <property type="nucleotide sequence ID" value="NZ_JABEVU030000001.1"/>
</dbReference>
<organism evidence="4 6">
    <name type="scientific">Salinicoccus roseus</name>
    <dbReference type="NCBI Taxonomy" id="45670"/>
    <lineage>
        <taxon>Bacteria</taxon>
        <taxon>Bacillati</taxon>
        <taxon>Bacillota</taxon>
        <taxon>Bacilli</taxon>
        <taxon>Bacillales</taxon>
        <taxon>Staphylococcaceae</taxon>
        <taxon>Salinicoccus</taxon>
    </lineage>
</organism>
<name>A0A0C2E8C6_9STAP</name>
<feature type="transmembrane region" description="Helical" evidence="3">
    <location>
        <begin position="80"/>
        <end position="99"/>
    </location>
</feature>
<evidence type="ECO:0000256" key="3">
    <source>
        <dbReference type="SAM" id="Phobius"/>
    </source>
</evidence>
<dbReference type="STRING" id="45670.SN16_02580"/>
<dbReference type="EMBL" id="JABEVU030000001">
    <property type="protein sequence ID" value="MDB0579663.1"/>
    <property type="molecule type" value="Genomic_DNA"/>
</dbReference>
<sequence length="180" mass="18713">MSTKHLLYVALFAAFIAIGAQIRLPIGPVPVTMQVPMVLLAGLMLGPKLGALSALVYMLMGLVGLPVFAGGGGIGSLVSPSFGFIVGYIPAAWLAGFGAAHKSSSARAISFALAATAVIFLFGFLYFIFIMNVVLDTPMSAVAAFKVAILPFILKDVAVAVLTSMFARMLHTRGLHLANG</sequence>
<reference evidence="7" key="2">
    <citation type="submission" date="2020-04" db="EMBL/GenBank/DDBJ databases">
        <title>Genome analysis and biological profiling of marine Cellulosimicrobium funkei MOSEL-ME6.</title>
        <authorList>
            <person name="Tanveer F."/>
            <person name="Xie Y."/>
            <person name="Shinwari Z.K."/>
        </authorList>
    </citation>
    <scope>NUCLEOTIDE SEQUENCE [LARGE SCALE GENOMIC DNA]</scope>
    <source>
        <strain evidence="7">MOSEL-ME25</strain>
    </source>
</reference>
<comment type="subcellular location">
    <subcellularLocation>
        <location evidence="2">Cell membrane</location>
        <topology evidence="2">Multi-pass membrane protein</topology>
    </subcellularLocation>
</comment>
<dbReference type="PANTHER" id="PTHR34295:SF1">
    <property type="entry name" value="BIOTIN TRANSPORTER BIOY"/>
    <property type="match status" value="1"/>
</dbReference>
<evidence type="ECO:0000256" key="1">
    <source>
        <dbReference type="ARBA" id="ARBA00010692"/>
    </source>
</evidence>
<dbReference type="InterPro" id="IPR003784">
    <property type="entry name" value="BioY"/>
</dbReference>
<dbReference type="OrthoDB" id="9803495at2"/>
<dbReference type="AlphaFoldDB" id="A0A0C2E8C6"/>
<feature type="transmembrane region" description="Helical" evidence="3">
    <location>
        <begin position="111"/>
        <end position="135"/>
    </location>
</feature>
<dbReference type="PIRSF" id="PIRSF016661">
    <property type="entry name" value="BioY"/>
    <property type="match status" value="1"/>
</dbReference>